<keyword evidence="1" id="KW-0863">Zinc-finger</keyword>
<dbReference type="SMART" id="SM00343">
    <property type="entry name" value="ZnF_C2HC"/>
    <property type="match status" value="1"/>
</dbReference>
<gene>
    <name evidence="4" type="ORF">FSP39_001356</name>
</gene>
<organism evidence="4 5">
    <name type="scientific">Pinctada imbricata</name>
    <name type="common">Atlantic pearl-oyster</name>
    <name type="synonym">Pinctada martensii</name>
    <dbReference type="NCBI Taxonomy" id="66713"/>
    <lineage>
        <taxon>Eukaryota</taxon>
        <taxon>Metazoa</taxon>
        <taxon>Spiralia</taxon>
        <taxon>Lophotrochozoa</taxon>
        <taxon>Mollusca</taxon>
        <taxon>Bivalvia</taxon>
        <taxon>Autobranchia</taxon>
        <taxon>Pteriomorphia</taxon>
        <taxon>Pterioida</taxon>
        <taxon>Pterioidea</taxon>
        <taxon>Pteriidae</taxon>
        <taxon>Pinctada</taxon>
    </lineage>
</organism>
<dbReference type="EMBL" id="VSWD01000005">
    <property type="protein sequence ID" value="KAK3101153.1"/>
    <property type="molecule type" value="Genomic_DNA"/>
</dbReference>
<evidence type="ECO:0000256" key="1">
    <source>
        <dbReference type="PROSITE-ProRule" id="PRU00047"/>
    </source>
</evidence>
<feature type="compositionally biased region" description="Basic and acidic residues" evidence="2">
    <location>
        <begin position="247"/>
        <end position="263"/>
    </location>
</feature>
<dbReference type="InterPro" id="IPR036875">
    <property type="entry name" value="Znf_CCHC_sf"/>
</dbReference>
<sequence>MFLRDRKNKDDESGTRGQSGSLSSRSKIAGNNYQNETENRTENQLASNSYTANSKDARIGDNYRDNHGFDGSNYPNHAGDARMTIAERDNHGFDCSNYRNYTRDARMTIADRDVHGFDGSNYPNHARDARITAERNNYGFDGSNYPTHTIDVRTTIAECNNHDFDGSNYPNHARDARKMTAHCHDNHGFDGSNYPNHTRNEQMRKNSSFCIDGSNYPYYMRDARMRSNENGYNKPVRPNSTQQVNAKRNENRKSSNRYSDGRNENSTYLEVPGVINNGMVQPSEANNLMTRMLVPMQSSMHVPRECGPRYEQPRPVLPTYNGRGKWESFIIPFTIMADRFDWGKRRQVEEVLLSLRDEALSFVAQLPREVRENMDLLGLEMEKRFGDHTLPETYRRNLQKMKKQYDETYQKFSARIAENVRKAYPGIGSELYNSLCVEHMLSGIHDQDVAYDVLTKRPKTVDEAINLITWHRSCKRGLRSRKANKHSDDEDEDENTEIRRVNQKSYVTEERLQQFGRDLRENLVKEITESIKRTIVETCHRINKEERENWKRYKQNLTCFVCQEEGHIAKNCPLRRQENRQNAMIDRQGRELQKEKLKETVNQGN</sequence>
<feature type="compositionally biased region" description="Polar residues" evidence="2">
    <location>
        <begin position="15"/>
        <end position="54"/>
    </location>
</feature>
<keyword evidence="1" id="KW-0862">Zinc</keyword>
<dbReference type="PANTHER" id="PTHR19963:SF30">
    <property type="entry name" value="ENDONUCLEASE_EXONUCLEASE_PHOSPHATASE DOMAIN-CONTAINING PROTEIN"/>
    <property type="match status" value="1"/>
</dbReference>
<protein>
    <recommendedName>
        <fullName evidence="3">CCHC-type domain-containing protein</fullName>
    </recommendedName>
</protein>
<dbReference type="PROSITE" id="PS50158">
    <property type="entry name" value="ZF_CCHC"/>
    <property type="match status" value="1"/>
</dbReference>
<dbReference type="GO" id="GO:0008270">
    <property type="term" value="F:zinc ion binding"/>
    <property type="evidence" value="ECO:0007669"/>
    <property type="project" value="UniProtKB-KW"/>
</dbReference>
<keyword evidence="1" id="KW-0479">Metal-binding</keyword>
<dbReference type="Proteomes" id="UP001186944">
    <property type="component" value="Unassembled WGS sequence"/>
</dbReference>
<dbReference type="Gene3D" id="4.10.60.10">
    <property type="entry name" value="Zinc finger, CCHC-type"/>
    <property type="match status" value="1"/>
</dbReference>
<dbReference type="InterPro" id="IPR001878">
    <property type="entry name" value="Znf_CCHC"/>
</dbReference>
<evidence type="ECO:0000313" key="5">
    <source>
        <dbReference type="Proteomes" id="UP001186944"/>
    </source>
</evidence>
<reference evidence="4" key="1">
    <citation type="submission" date="2019-08" db="EMBL/GenBank/DDBJ databases">
        <title>The improved chromosome-level genome for the pearl oyster Pinctada fucata martensii using PacBio sequencing and Hi-C.</title>
        <authorList>
            <person name="Zheng Z."/>
        </authorList>
    </citation>
    <scope>NUCLEOTIDE SEQUENCE</scope>
    <source>
        <strain evidence="4">ZZ-2019</strain>
        <tissue evidence="4">Adductor muscle</tissue>
    </source>
</reference>
<keyword evidence="5" id="KW-1185">Reference proteome</keyword>
<accession>A0AA88YAC9</accession>
<evidence type="ECO:0000259" key="3">
    <source>
        <dbReference type="PROSITE" id="PS50158"/>
    </source>
</evidence>
<dbReference type="SUPFAM" id="SSF57756">
    <property type="entry name" value="Retrovirus zinc finger-like domains"/>
    <property type="match status" value="1"/>
</dbReference>
<comment type="caution">
    <text evidence="4">The sequence shown here is derived from an EMBL/GenBank/DDBJ whole genome shotgun (WGS) entry which is preliminary data.</text>
</comment>
<proteinExistence type="predicted"/>
<feature type="domain" description="CCHC-type" evidence="3">
    <location>
        <begin position="559"/>
        <end position="573"/>
    </location>
</feature>
<feature type="compositionally biased region" description="Basic and acidic residues" evidence="2">
    <location>
        <begin position="55"/>
        <end position="68"/>
    </location>
</feature>
<evidence type="ECO:0000256" key="2">
    <source>
        <dbReference type="SAM" id="MobiDB-lite"/>
    </source>
</evidence>
<dbReference type="AlphaFoldDB" id="A0AA88YAC9"/>
<feature type="compositionally biased region" description="Basic and acidic residues" evidence="2">
    <location>
        <begin position="1"/>
        <end position="14"/>
    </location>
</feature>
<dbReference type="GO" id="GO:0003676">
    <property type="term" value="F:nucleic acid binding"/>
    <property type="evidence" value="ECO:0007669"/>
    <property type="project" value="InterPro"/>
</dbReference>
<dbReference type="Pfam" id="PF00098">
    <property type="entry name" value="zf-CCHC"/>
    <property type="match status" value="1"/>
</dbReference>
<feature type="region of interest" description="Disordered" evidence="2">
    <location>
        <begin position="1"/>
        <end position="71"/>
    </location>
</feature>
<name>A0AA88YAC9_PINIB</name>
<feature type="region of interest" description="Disordered" evidence="2">
    <location>
        <begin position="228"/>
        <end position="266"/>
    </location>
</feature>
<dbReference type="PANTHER" id="PTHR19963">
    <property type="entry name" value="CCHC-TYPE DOMAIN-CONTAINING PROTEIN"/>
    <property type="match status" value="1"/>
</dbReference>
<evidence type="ECO:0000313" key="4">
    <source>
        <dbReference type="EMBL" id="KAK3101153.1"/>
    </source>
</evidence>